<evidence type="ECO:0000313" key="2">
    <source>
        <dbReference type="Proteomes" id="UP001329825"/>
    </source>
</evidence>
<gene>
    <name evidence="1" type="ORF">IL334_003927</name>
</gene>
<organism evidence="1 2">
    <name type="scientific">Kwoniella shivajii</name>
    <dbReference type="NCBI Taxonomy" id="564305"/>
    <lineage>
        <taxon>Eukaryota</taxon>
        <taxon>Fungi</taxon>
        <taxon>Dikarya</taxon>
        <taxon>Basidiomycota</taxon>
        <taxon>Agaricomycotina</taxon>
        <taxon>Tremellomycetes</taxon>
        <taxon>Tremellales</taxon>
        <taxon>Cryptococcaceae</taxon>
        <taxon>Kwoniella</taxon>
    </lineage>
</organism>
<dbReference type="Proteomes" id="UP001329825">
    <property type="component" value="Chromosome 5"/>
</dbReference>
<evidence type="ECO:0000313" key="1">
    <source>
        <dbReference type="EMBL" id="WRT66962.1"/>
    </source>
</evidence>
<accession>A0ABZ1D067</accession>
<dbReference type="GeneID" id="87956058"/>
<proteinExistence type="predicted"/>
<keyword evidence="2" id="KW-1185">Reference proteome</keyword>
<reference evidence="1 2" key="1">
    <citation type="submission" date="2024-01" db="EMBL/GenBank/DDBJ databases">
        <title>Comparative genomics of Cryptococcus and Kwoniella reveals pathogenesis evolution and contrasting modes of karyotype evolution via chromosome fusion or intercentromeric recombination.</title>
        <authorList>
            <person name="Coelho M.A."/>
            <person name="David-Palma M."/>
            <person name="Shea T."/>
            <person name="Bowers K."/>
            <person name="McGinley-Smith S."/>
            <person name="Mohammad A.W."/>
            <person name="Gnirke A."/>
            <person name="Yurkov A.M."/>
            <person name="Nowrousian M."/>
            <person name="Sun S."/>
            <person name="Cuomo C.A."/>
            <person name="Heitman J."/>
        </authorList>
    </citation>
    <scope>NUCLEOTIDE SEQUENCE [LARGE SCALE GENOMIC DNA]</scope>
    <source>
        <strain evidence="1">CBS 11374</strain>
    </source>
</reference>
<dbReference type="EMBL" id="CP141885">
    <property type="protein sequence ID" value="WRT66962.1"/>
    <property type="molecule type" value="Genomic_DNA"/>
</dbReference>
<dbReference type="RefSeq" id="XP_062791702.1">
    <property type="nucleotide sequence ID" value="XM_062935651.1"/>
</dbReference>
<protein>
    <submittedName>
        <fullName evidence="1">Uncharacterized protein</fullName>
    </submittedName>
</protein>
<sequence length="103" mass="12058">MSLPSRINPFLKNFPQFTLIDAPGSIKLYCTIPSARREVYEVIAKYAENPRIYGFAAYDYRGHTYAIFGQDDPFRHEEVQHLLRQLQVAADSRHHVLYAFYEC</sequence>
<name>A0ABZ1D067_9TREE</name>